<keyword evidence="1" id="KW-0472">Membrane</keyword>
<reference evidence="2 3" key="1">
    <citation type="submission" date="2020-08" db="EMBL/GenBank/DDBJ databases">
        <title>Genomic Encyclopedia of Type Strains, Phase IV (KMG-IV): sequencing the most valuable type-strain genomes for metagenomic binning, comparative biology and taxonomic classification.</title>
        <authorList>
            <person name="Goeker M."/>
        </authorList>
    </citation>
    <scope>NUCLEOTIDE SEQUENCE [LARGE SCALE GENOMIC DNA]</scope>
    <source>
        <strain evidence="2 3">DSM 101806</strain>
    </source>
</reference>
<dbReference type="EMBL" id="JACIEH010000003">
    <property type="protein sequence ID" value="MBB4099960.1"/>
    <property type="molecule type" value="Genomic_DNA"/>
</dbReference>
<evidence type="ECO:0000313" key="2">
    <source>
        <dbReference type="EMBL" id="MBB4099960.1"/>
    </source>
</evidence>
<keyword evidence="1" id="KW-0812">Transmembrane</keyword>
<dbReference type="Proteomes" id="UP000557392">
    <property type="component" value="Unassembled WGS sequence"/>
</dbReference>
<keyword evidence="1" id="KW-1133">Transmembrane helix</keyword>
<comment type="caution">
    <text evidence="2">The sequence shown here is derived from an EMBL/GenBank/DDBJ whole genome shotgun (WGS) entry which is preliminary data.</text>
</comment>
<feature type="transmembrane region" description="Helical" evidence="1">
    <location>
        <begin position="30"/>
        <end position="56"/>
    </location>
</feature>
<evidence type="ECO:0000313" key="3">
    <source>
        <dbReference type="Proteomes" id="UP000557392"/>
    </source>
</evidence>
<keyword evidence="3" id="KW-1185">Reference proteome</keyword>
<gene>
    <name evidence="2" type="ORF">GGR46_003532</name>
</gene>
<dbReference type="AlphaFoldDB" id="A0A7W6JUU2"/>
<protein>
    <submittedName>
        <fullName evidence="2">Uncharacterized protein</fullName>
    </submittedName>
</protein>
<evidence type="ECO:0000256" key="1">
    <source>
        <dbReference type="SAM" id="Phobius"/>
    </source>
</evidence>
<organism evidence="2 3">
    <name type="scientific">Sphingomonas kyeonggiensis</name>
    <dbReference type="NCBI Taxonomy" id="1268553"/>
    <lineage>
        <taxon>Bacteria</taxon>
        <taxon>Pseudomonadati</taxon>
        <taxon>Pseudomonadota</taxon>
        <taxon>Alphaproteobacteria</taxon>
        <taxon>Sphingomonadales</taxon>
        <taxon>Sphingomonadaceae</taxon>
        <taxon>Sphingomonas</taxon>
    </lineage>
</organism>
<accession>A0A7W6JUU2</accession>
<name>A0A7W6JUU2_9SPHN</name>
<sequence length="105" mass="10480">MLLRFAVAGSAVLSVLLAPAAPFWCAPLVVVIGASLCVGIGVRASASLGLLAALCVPTGAPQLLVIVHAVTAASLVLTGAGAYSLDARFFGRRRVVLPGTHDTSG</sequence>
<proteinExistence type="predicted"/>
<feature type="transmembrane region" description="Helical" evidence="1">
    <location>
        <begin position="63"/>
        <end position="85"/>
    </location>
</feature>